<dbReference type="Proteomes" id="UP000642571">
    <property type="component" value="Unassembled WGS sequence"/>
</dbReference>
<gene>
    <name evidence="16" type="primary">odhB</name>
    <name evidence="16" type="ORF">GCM10011389_25180</name>
</gene>
<evidence type="ECO:0000259" key="14">
    <source>
        <dbReference type="PROSITE" id="PS50968"/>
    </source>
</evidence>
<dbReference type="Pfam" id="PF00198">
    <property type="entry name" value="2-oxoacid_dh"/>
    <property type="match status" value="1"/>
</dbReference>
<comment type="cofactor">
    <cofactor evidence="12">
        <name>(R)-lipoate</name>
        <dbReference type="ChEBI" id="CHEBI:83088"/>
    </cofactor>
    <text evidence="12">Binds 1 lipoyl cofactor covalently.</text>
</comment>
<dbReference type="SUPFAM" id="SSF52777">
    <property type="entry name" value="CoA-dependent acyltransferases"/>
    <property type="match status" value="1"/>
</dbReference>
<evidence type="ECO:0000313" key="16">
    <source>
        <dbReference type="EMBL" id="GGD16378.1"/>
    </source>
</evidence>
<keyword evidence="8 12" id="KW-0808">Transferase</keyword>
<reference evidence="17" key="1">
    <citation type="journal article" date="2019" name="Int. J. Syst. Evol. Microbiol.">
        <title>The Global Catalogue of Microorganisms (GCM) 10K type strain sequencing project: providing services to taxonomists for standard genome sequencing and annotation.</title>
        <authorList>
            <consortium name="The Broad Institute Genomics Platform"/>
            <consortium name="The Broad Institute Genome Sequencing Center for Infectious Disease"/>
            <person name="Wu L."/>
            <person name="Ma J."/>
        </authorList>
    </citation>
    <scope>NUCLEOTIDE SEQUENCE [LARGE SCALE GENOMIC DNA]</scope>
    <source>
        <strain evidence="17">CGMCC 1.15353</strain>
    </source>
</reference>
<protein>
    <recommendedName>
        <fullName evidence="6 12">Dihydrolipoyllysine-residue succinyltransferase component of 2-oxoglutarate dehydrogenase complex</fullName>
        <ecNumber evidence="5 12">2.3.1.61</ecNumber>
    </recommendedName>
    <alternativeName>
        <fullName evidence="12">2-oxoglutarate dehydrogenase complex component E2</fullName>
    </alternativeName>
</protein>
<dbReference type="InterPro" id="IPR001078">
    <property type="entry name" value="2-oxoacid_DH_actylTfrase"/>
</dbReference>
<feature type="compositionally biased region" description="Basic and acidic residues" evidence="13">
    <location>
        <begin position="149"/>
        <end position="171"/>
    </location>
</feature>
<dbReference type="SUPFAM" id="SSF47005">
    <property type="entry name" value="Peripheral subunit-binding domain of 2-oxo acid dehydrogenase complex"/>
    <property type="match status" value="1"/>
</dbReference>
<dbReference type="CDD" id="cd06849">
    <property type="entry name" value="lipoyl_domain"/>
    <property type="match status" value="1"/>
</dbReference>
<feature type="compositionally biased region" description="Basic and acidic residues" evidence="13">
    <location>
        <begin position="105"/>
        <end position="136"/>
    </location>
</feature>
<dbReference type="InterPro" id="IPR004167">
    <property type="entry name" value="PSBD"/>
</dbReference>
<feature type="domain" description="Peripheral subunit-binding (PSBD)" evidence="15">
    <location>
        <begin position="139"/>
        <end position="176"/>
    </location>
</feature>
<evidence type="ECO:0000256" key="6">
    <source>
        <dbReference type="ARBA" id="ARBA00019511"/>
    </source>
</evidence>
<keyword evidence="10 12" id="KW-0012">Acyltransferase</keyword>
<evidence type="ECO:0000259" key="15">
    <source>
        <dbReference type="PROSITE" id="PS51826"/>
    </source>
</evidence>
<comment type="similarity">
    <text evidence="3 12">Belongs to the 2-oxoacid dehydrogenase family.</text>
</comment>
<evidence type="ECO:0000256" key="11">
    <source>
        <dbReference type="ARBA" id="ARBA00052761"/>
    </source>
</evidence>
<keyword evidence="9 12" id="KW-0450">Lipoyl</keyword>
<dbReference type="EMBL" id="BMIN01000010">
    <property type="protein sequence ID" value="GGD16378.1"/>
    <property type="molecule type" value="Genomic_DNA"/>
</dbReference>
<comment type="pathway">
    <text evidence="2 12">Amino-acid degradation; L-lysine degradation via saccharopine pathway; glutaryl-CoA from L-lysine: step 6/6.</text>
</comment>
<feature type="region of interest" description="Disordered" evidence="13">
    <location>
        <begin position="61"/>
        <end position="224"/>
    </location>
</feature>
<sequence>MKEIKVPELAESITEGTVAEWLVKEGDSVEKGDAILELETDKVNVEVNADASGVISELLVEEGDDVEVGDTVAKIDENGEGGGSSEAEEDSGQKEESEQQEESSDDGKQESSKDSQEEASEKQEDTKDDSKQDPNKDIVASPAARKKARELGIDLRDVKPNDPLGRIRPEDVEAAANQSKEDKGSKDSKKESKKSKKSEEKSSEKTEFEKPVEREKMSRRRQTISKRLVEAQQTAAMLTTFNEVDMTAVMNLRQERKDQFLQKHDVKLGFMSFFTKAVVGALKEFPLLNAEIQGDEIVKKKFYDIGMAVSTDEGLVVPVVRDADRLGFAGIEKEIGRLGKRARDKELALDELQGGSFTITNGGIFGSMLSTPILNAPQVGILGMHNIQKRAMVMPDDSIEVRPMMYIALSYDHRIVDGKEAVQFLVRIKEMLEDPYNLLLEG</sequence>
<comment type="function">
    <text evidence="1 12">E2 component of the 2-oxoglutarate dehydrogenase (OGDH) complex which catalyzes the second step in the conversion of 2-oxoglutarate to succinyl-CoA and CO(2).</text>
</comment>
<comment type="caution">
    <text evidence="16">The sequence shown here is derived from an EMBL/GenBank/DDBJ whole genome shotgun (WGS) entry which is preliminary data.</text>
</comment>
<dbReference type="PANTHER" id="PTHR43416">
    <property type="entry name" value="DIHYDROLIPOYLLYSINE-RESIDUE SUCCINYLTRANSFERASE COMPONENT OF 2-OXOGLUTARATE DEHYDROGENASE COMPLEX, MITOCHONDRIAL-RELATED"/>
    <property type="match status" value="1"/>
</dbReference>
<dbReference type="InterPro" id="IPR011053">
    <property type="entry name" value="Single_hybrid_motif"/>
</dbReference>
<dbReference type="InterPro" id="IPR000089">
    <property type="entry name" value="Biotin_lipoyl"/>
</dbReference>
<dbReference type="NCBIfam" id="TIGR01347">
    <property type="entry name" value="sucB"/>
    <property type="match status" value="1"/>
</dbReference>
<evidence type="ECO:0000313" key="17">
    <source>
        <dbReference type="Proteomes" id="UP000642571"/>
    </source>
</evidence>
<feature type="compositionally biased region" description="Basic and acidic residues" evidence="13">
    <location>
        <begin position="197"/>
        <end position="216"/>
    </location>
</feature>
<organism evidence="16 17">
    <name type="scientific">Pontibacillus salipaludis</name>
    <dbReference type="NCBI Taxonomy" id="1697394"/>
    <lineage>
        <taxon>Bacteria</taxon>
        <taxon>Bacillati</taxon>
        <taxon>Bacillota</taxon>
        <taxon>Bacilli</taxon>
        <taxon>Bacillales</taxon>
        <taxon>Bacillaceae</taxon>
        <taxon>Pontibacillus</taxon>
    </lineage>
</organism>
<dbReference type="InterPro" id="IPR023213">
    <property type="entry name" value="CAT-like_dom_sf"/>
</dbReference>
<dbReference type="Pfam" id="PF02817">
    <property type="entry name" value="E3_binding"/>
    <property type="match status" value="1"/>
</dbReference>
<evidence type="ECO:0000256" key="7">
    <source>
        <dbReference type="ARBA" id="ARBA00022532"/>
    </source>
</evidence>
<accession>A0ABQ1Q850</accession>
<dbReference type="SUPFAM" id="SSF51230">
    <property type="entry name" value="Single hybrid motif"/>
    <property type="match status" value="1"/>
</dbReference>
<dbReference type="NCBIfam" id="NF004309">
    <property type="entry name" value="PRK05704.1"/>
    <property type="match status" value="1"/>
</dbReference>
<dbReference type="PROSITE" id="PS00189">
    <property type="entry name" value="LIPOYL"/>
    <property type="match status" value="1"/>
</dbReference>
<feature type="compositionally biased region" description="Basic and acidic residues" evidence="13">
    <location>
        <begin position="179"/>
        <end position="190"/>
    </location>
</feature>
<dbReference type="PROSITE" id="PS50968">
    <property type="entry name" value="BIOTINYL_LIPOYL"/>
    <property type="match status" value="1"/>
</dbReference>
<evidence type="ECO:0000256" key="12">
    <source>
        <dbReference type="RuleBase" id="RU361138"/>
    </source>
</evidence>
<evidence type="ECO:0000256" key="2">
    <source>
        <dbReference type="ARBA" id="ARBA00005145"/>
    </source>
</evidence>
<dbReference type="Gene3D" id="3.30.559.10">
    <property type="entry name" value="Chloramphenicol acetyltransferase-like domain"/>
    <property type="match status" value="1"/>
</dbReference>
<dbReference type="InterPro" id="IPR050537">
    <property type="entry name" value="2-oxoacid_dehydrogenase"/>
</dbReference>
<dbReference type="InterPro" id="IPR003016">
    <property type="entry name" value="2-oxoA_DH_lipoyl-BS"/>
</dbReference>
<evidence type="ECO:0000256" key="13">
    <source>
        <dbReference type="SAM" id="MobiDB-lite"/>
    </source>
</evidence>
<keyword evidence="17" id="KW-1185">Reference proteome</keyword>
<keyword evidence="7 12" id="KW-0816">Tricarboxylic acid cycle</keyword>
<name>A0ABQ1Q850_9BACI</name>
<dbReference type="PROSITE" id="PS51826">
    <property type="entry name" value="PSBD"/>
    <property type="match status" value="1"/>
</dbReference>
<evidence type="ECO:0000256" key="3">
    <source>
        <dbReference type="ARBA" id="ARBA00007317"/>
    </source>
</evidence>
<dbReference type="EC" id="2.3.1.61" evidence="5 12"/>
<dbReference type="InterPro" id="IPR006255">
    <property type="entry name" value="SucB"/>
</dbReference>
<dbReference type="InterPro" id="IPR036625">
    <property type="entry name" value="E3-bd_dom_sf"/>
</dbReference>
<dbReference type="PANTHER" id="PTHR43416:SF5">
    <property type="entry name" value="DIHYDROLIPOYLLYSINE-RESIDUE SUCCINYLTRANSFERASE COMPONENT OF 2-OXOGLUTARATE DEHYDROGENASE COMPLEX, MITOCHONDRIAL"/>
    <property type="match status" value="1"/>
</dbReference>
<evidence type="ECO:0000256" key="8">
    <source>
        <dbReference type="ARBA" id="ARBA00022679"/>
    </source>
</evidence>
<evidence type="ECO:0000256" key="9">
    <source>
        <dbReference type="ARBA" id="ARBA00022823"/>
    </source>
</evidence>
<dbReference type="RefSeq" id="WP_188654262.1">
    <property type="nucleotide sequence ID" value="NZ_BMIN01000010.1"/>
</dbReference>
<proteinExistence type="inferred from homology"/>
<feature type="domain" description="Lipoyl-binding" evidence="14">
    <location>
        <begin position="1"/>
        <end position="76"/>
    </location>
</feature>
<evidence type="ECO:0000256" key="1">
    <source>
        <dbReference type="ARBA" id="ARBA00004052"/>
    </source>
</evidence>
<comment type="subunit">
    <text evidence="4">Forms a 24-polypeptide structural core with octahedral symmetry. Part of the 2-oxoglutarate dehydrogenase (OGDH) complex composed of E1 (2-oxoglutarate dehydrogenase), E2 (dihydrolipoamide succinyltransferase) and E3 (dihydrolipoamide dehydrogenase); the complex contains multiple copies of the three enzymatic components (E1, E2 and E3).</text>
</comment>
<evidence type="ECO:0000256" key="4">
    <source>
        <dbReference type="ARBA" id="ARBA00011666"/>
    </source>
</evidence>
<evidence type="ECO:0000256" key="5">
    <source>
        <dbReference type="ARBA" id="ARBA00012945"/>
    </source>
</evidence>
<dbReference type="Gene3D" id="4.10.320.10">
    <property type="entry name" value="E3-binding domain"/>
    <property type="match status" value="1"/>
</dbReference>
<dbReference type="Gene3D" id="2.40.50.100">
    <property type="match status" value="1"/>
</dbReference>
<dbReference type="Pfam" id="PF00364">
    <property type="entry name" value="Biotin_lipoyl"/>
    <property type="match status" value="1"/>
</dbReference>
<evidence type="ECO:0000256" key="10">
    <source>
        <dbReference type="ARBA" id="ARBA00023315"/>
    </source>
</evidence>
<comment type="catalytic activity">
    <reaction evidence="11 12">
        <text>N(6)-[(R)-dihydrolipoyl]-L-lysyl-[protein] + succinyl-CoA = N(6)-[(R)-S(8)-succinyldihydrolipoyl]-L-lysyl-[protein] + CoA</text>
        <dbReference type="Rhea" id="RHEA:15213"/>
        <dbReference type="Rhea" id="RHEA-COMP:10475"/>
        <dbReference type="Rhea" id="RHEA-COMP:20092"/>
        <dbReference type="ChEBI" id="CHEBI:57287"/>
        <dbReference type="ChEBI" id="CHEBI:57292"/>
        <dbReference type="ChEBI" id="CHEBI:83100"/>
        <dbReference type="ChEBI" id="CHEBI:83120"/>
        <dbReference type="EC" id="2.3.1.61"/>
    </reaction>
</comment>